<dbReference type="Gene3D" id="2.30.110.10">
    <property type="entry name" value="Electron Transport, Fmn-binding Protein, Chain A"/>
    <property type="match status" value="1"/>
</dbReference>
<gene>
    <name evidence="3" type="ORF">ACFOD4_10405</name>
</gene>
<reference evidence="4" key="1">
    <citation type="journal article" date="2019" name="Int. J. Syst. Evol. Microbiol.">
        <title>The Global Catalogue of Microorganisms (GCM) 10K type strain sequencing project: providing services to taxonomists for standard genome sequencing and annotation.</title>
        <authorList>
            <consortium name="The Broad Institute Genomics Platform"/>
            <consortium name="The Broad Institute Genome Sequencing Center for Infectious Disease"/>
            <person name="Wu L."/>
            <person name="Ma J."/>
        </authorList>
    </citation>
    <scope>NUCLEOTIDE SEQUENCE [LARGE SCALE GENOMIC DNA]</scope>
    <source>
        <strain evidence="4">KCTC 52094</strain>
    </source>
</reference>
<protein>
    <submittedName>
        <fullName evidence="3">Pyridoxamine 5'-phosphate oxidase family protein</fullName>
    </submittedName>
</protein>
<dbReference type="PANTHER" id="PTHR42815">
    <property type="entry name" value="FAD-BINDING, PUTATIVE (AFU_ORTHOLOGUE AFUA_6G07600)-RELATED"/>
    <property type="match status" value="1"/>
</dbReference>
<evidence type="ECO:0000256" key="1">
    <source>
        <dbReference type="SAM" id="MobiDB-lite"/>
    </source>
</evidence>
<accession>A0ABV7G0T6</accession>
<dbReference type="InterPro" id="IPR012349">
    <property type="entry name" value="Split_barrel_FMN-bd"/>
</dbReference>
<feature type="region of interest" description="Disordered" evidence="1">
    <location>
        <begin position="215"/>
        <end position="240"/>
    </location>
</feature>
<dbReference type="SUPFAM" id="SSF50475">
    <property type="entry name" value="FMN-binding split barrel"/>
    <property type="match status" value="1"/>
</dbReference>
<evidence type="ECO:0000259" key="2">
    <source>
        <dbReference type="Pfam" id="PF01243"/>
    </source>
</evidence>
<feature type="domain" description="Pyridoxamine 5'-phosphate oxidase N-terminal" evidence="2">
    <location>
        <begin position="47"/>
        <end position="154"/>
    </location>
</feature>
<comment type="caution">
    <text evidence="3">The sequence shown here is derived from an EMBL/GenBank/DDBJ whole genome shotgun (WGS) entry which is preliminary data.</text>
</comment>
<keyword evidence="4" id="KW-1185">Reference proteome</keyword>
<dbReference type="PANTHER" id="PTHR42815:SF2">
    <property type="entry name" value="FAD-BINDING, PUTATIVE (AFU_ORTHOLOGUE AFUA_6G07600)-RELATED"/>
    <property type="match status" value="1"/>
</dbReference>
<evidence type="ECO:0000313" key="3">
    <source>
        <dbReference type="EMBL" id="MFC3125473.1"/>
    </source>
</evidence>
<sequence length="240" mass="26873">MRHKYLEIASTPSVRAARSQYGGAAQWSGVGDGFPDETALNERLGRAERQFIAERDGFYLASVSETGWPYVQFRGGPAGFLKVVDDRTLGYADLRGNRQYLTVGNVQANERVSLFLMDYAHRRRLKLFGRMHVVSAQDDPALAERLAVSGYPARVERAVLITVEAFDWNCPQHITPRFTQAELEEILSPVRHELAALRADNERLRNKLRESDLSQDRLLGDRPSGLTCSQRSPEGAASVP</sequence>
<name>A0ABV7G0T6_9PROT</name>
<dbReference type="Proteomes" id="UP001595593">
    <property type="component" value="Unassembled WGS sequence"/>
</dbReference>
<organism evidence="3 4">
    <name type="scientific">Teichococcus globiformis</name>
    <dbReference type="NCBI Taxonomy" id="2307229"/>
    <lineage>
        <taxon>Bacteria</taxon>
        <taxon>Pseudomonadati</taxon>
        <taxon>Pseudomonadota</taxon>
        <taxon>Alphaproteobacteria</taxon>
        <taxon>Acetobacterales</taxon>
        <taxon>Roseomonadaceae</taxon>
        <taxon>Roseomonas</taxon>
    </lineage>
</organism>
<dbReference type="EMBL" id="JBHRTN010000009">
    <property type="protein sequence ID" value="MFC3125473.1"/>
    <property type="molecule type" value="Genomic_DNA"/>
</dbReference>
<dbReference type="InterPro" id="IPR011576">
    <property type="entry name" value="Pyridox_Oxase_N"/>
</dbReference>
<dbReference type="RefSeq" id="WP_379596194.1">
    <property type="nucleotide sequence ID" value="NZ_JBHRTN010000009.1"/>
</dbReference>
<dbReference type="Pfam" id="PF01243">
    <property type="entry name" value="PNPOx_N"/>
    <property type="match status" value="1"/>
</dbReference>
<evidence type="ECO:0000313" key="4">
    <source>
        <dbReference type="Proteomes" id="UP001595593"/>
    </source>
</evidence>
<proteinExistence type="predicted"/>